<sequence>MLGAAGVQIPKNNLDDMHSSREEDGTLETVKMDNTNITMEEYISLQEEKALSHGEAFNWQTATYGKREYCDNDDDNFIYFNAEFPAIILGNTNVISSQTTQGTTMIEYEAEKEDSKIEFPAIVLNDALKFEVTPSYEPTVNPLNESKIDFRMSFDESDDYDYTMIFDENSFSYKIISVNNIKTDSKNDNDKVNIPLPPSPEPEVSCSNDLDFFKDFENEFPSIVYNDVVTSKSNFLTEHIVSPKHIDELNNETSLSECDEKEQNILYFNDLFPFKIIYPDDSKSDRDIDDDKIDIEHCLGDLSFDTLPNSKIPLEQPAEPIHSFSSIMYHGTIERGFLGIPEQTIPEICDS</sequence>
<accession>A0ABQ5D4Q7</accession>
<comment type="caution">
    <text evidence="2">The sequence shown here is derived from an EMBL/GenBank/DDBJ whole genome shotgun (WGS) entry which is preliminary data.</text>
</comment>
<evidence type="ECO:0000313" key="3">
    <source>
        <dbReference type="Proteomes" id="UP001151760"/>
    </source>
</evidence>
<evidence type="ECO:0000256" key="1">
    <source>
        <dbReference type="SAM" id="MobiDB-lite"/>
    </source>
</evidence>
<proteinExistence type="predicted"/>
<dbReference type="Proteomes" id="UP001151760">
    <property type="component" value="Unassembled WGS sequence"/>
</dbReference>
<feature type="region of interest" description="Disordered" evidence="1">
    <location>
        <begin position="1"/>
        <end position="24"/>
    </location>
</feature>
<feature type="compositionally biased region" description="Basic and acidic residues" evidence="1">
    <location>
        <begin position="13"/>
        <end position="24"/>
    </location>
</feature>
<dbReference type="EMBL" id="BQNB010014950">
    <property type="protein sequence ID" value="GJT34280.1"/>
    <property type="molecule type" value="Genomic_DNA"/>
</dbReference>
<protein>
    <submittedName>
        <fullName evidence="2">Uncharacterized protein</fullName>
    </submittedName>
</protein>
<name>A0ABQ5D4Q7_9ASTR</name>
<keyword evidence="3" id="KW-1185">Reference proteome</keyword>
<reference evidence="2" key="1">
    <citation type="journal article" date="2022" name="Int. J. Mol. Sci.">
        <title>Draft Genome of Tanacetum Coccineum: Genomic Comparison of Closely Related Tanacetum-Family Plants.</title>
        <authorList>
            <person name="Yamashiro T."/>
            <person name="Shiraishi A."/>
            <person name="Nakayama K."/>
            <person name="Satake H."/>
        </authorList>
    </citation>
    <scope>NUCLEOTIDE SEQUENCE</scope>
</reference>
<gene>
    <name evidence="2" type="ORF">Tco_0924699</name>
</gene>
<evidence type="ECO:0000313" key="2">
    <source>
        <dbReference type="EMBL" id="GJT34280.1"/>
    </source>
</evidence>
<organism evidence="2 3">
    <name type="scientific">Tanacetum coccineum</name>
    <dbReference type="NCBI Taxonomy" id="301880"/>
    <lineage>
        <taxon>Eukaryota</taxon>
        <taxon>Viridiplantae</taxon>
        <taxon>Streptophyta</taxon>
        <taxon>Embryophyta</taxon>
        <taxon>Tracheophyta</taxon>
        <taxon>Spermatophyta</taxon>
        <taxon>Magnoliopsida</taxon>
        <taxon>eudicotyledons</taxon>
        <taxon>Gunneridae</taxon>
        <taxon>Pentapetalae</taxon>
        <taxon>asterids</taxon>
        <taxon>campanulids</taxon>
        <taxon>Asterales</taxon>
        <taxon>Asteraceae</taxon>
        <taxon>Asteroideae</taxon>
        <taxon>Anthemideae</taxon>
        <taxon>Anthemidinae</taxon>
        <taxon>Tanacetum</taxon>
    </lineage>
</organism>
<reference evidence="2" key="2">
    <citation type="submission" date="2022-01" db="EMBL/GenBank/DDBJ databases">
        <authorList>
            <person name="Yamashiro T."/>
            <person name="Shiraishi A."/>
            <person name="Satake H."/>
            <person name="Nakayama K."/>
        </authorList>
    </citation>
    <scope>NUCLEOTIDE SEQUENCE</scope>
</reference>